<evidence type="ECO:0000259" key="4">
    <source>
        <dbReference type="PROSITE" id="PS50042"/>
    </source>
</evidence>
<dbReference type="InterPro" id="IPR018490">
    <property type="entry name" value="cNMP-bd_dom_sf"/>
</dbReference>
<gene>
    <name evidence="6" type="ORF">ACFQBQ_08365</name>
</gene>
<evidence type="ECO:0000256" key="3">
    <source>
        <dbReference type="ARBA" id="ARBA00023163"/>
    </source>
</evidence>
<organism evidence="6 7">
    <name type="scientific">Granulicella cerasi</name>
    <dbReference type="NCBI Taxonomy" id="741063"/>
    <lineage>
        <taxon>Bacteria</taxon>
        <taxon>Pseudomonadati</taxon>
        <taxon>Acidobacteriota</taxon>
        <taxon>Terriglobia</taxon>
        <taxon>Terriglobales</taxon>
        <taxon>Acidobacteriaceae</taxon>
        <taxon>Granulicella</taxon>
    </lineage>
</organism>
<feature type="domain" description="HTH crp-type" evidence="5">
    <location>
        <begin position="143"/>
        <end position="209"/>
    </location>
</feature>
<name>A0ABW1Z8Z7_9BACT</name>
<evidence type="ECO:0000313" key="7">
    <source>
        <dbReference type="Proteomes" id="UP001596391"/>
    </source>
</evidence>
<protein>
    <submittedName>
        <fullName evidence="6">Crp/Fnr family transcriptional regulator</fullName>
    </submittedName>
</protein>
<evidence type="ECO:0000313" key="6">
    <source>
        <dbReference type="EMBL" id="MFC6645594.1"/>
    </source>
</evidence>
<accession>A0ABW1Z8Z7</accession>
<proteinExistence type="predicted"/>
<keyword evidence="1" id="KW-0805">Transcription regulation</keyword>
<dbReference type="PROSITE" id="PS50042">
    <property type="entry name" value="CNMP_BINDING_3"/>
    <property type="match status" value="1"/>
</dbReference>
<dbReference type="PANTHER" id="PTHR24567:SF74">
    <property type="entry name" value="HTH-TYPE TRANSCRIPTIONAL REGULATOR ARCR"/>
    <property type="match status" value="1"/>
</dbReference>
<dbReference type="InterPro" id="IPR036390">
    <property type="entry name" value="WH_DNA-bd_sf"/>
</dbReference>
<sequence length="242" mass="26900">MPYRLSNVLLDSMPEVERKKLLRHLKPMTLSVKTSLYEPDEQPKYIHFLTSGIASIVVTMEDGSTTEVGTVGREGAPQGTHLLGPVPVATRCFMQVAGTGLRMDYRAFEQMFQEDEAIRRPLLAYAQYQTVLLGLVAGCNRLHPVEARLARWLVMVQDRTGDTVLKLTQEFLGQMMGSQRTTVSAVAGELQQRGLIEYVRGQVRVVNRTGLEKAACECYSSTRKILSALYASAGQALFDEKA</sequence>
<dbReference type="PANTHER" id="PTHR24567">
    <property type="entry name" value="CRP FAMILY TRANSCRIPTIONAL REGULATORY PROTEIN"/>
    <property type="match status" value="1"/>
</dbReference>
<dbReference type="Gene3D" id="2.60.120.10">
    <property type="entry name" value="Jelly Rolls"/>
    <property type="match status" value="1"/>
</dbReference>
<evidence type="ECO:0000259" key="5">
    <source>
        <dbReference type="PROSITE" id="PS51063"/>
    </source>
</evidence>
<keyword evidence="3" id="KW-0804">Transcription</keyword>
<dbReference type="InterPro" id="IPR050397">
    <property type="entry name" value="Env_Response_Regulators"/>
</dbReference>
<dbReference type="InterPro" id="IPR012318">
    <property type="entry name" value="HTH_CRP"/>
</dbReference>
<evidence type="ECO:0000256" key="2">
    <source>
        <dbReference type="ARBA" id="ARBA00023125"/>
    </source>
</evidence>
<dbReference type="InterPro" id="IPR014710">
    <property type="entry name" value="RmlC-like_jellyroll"/>
</dbReference>
<dbReference type="RefSeq" id="WP_263371955.1">
    <property type="nucleotide sequence ID" value="NZ_JAGSYD010000003.1"/>
</dbReference>
<reference evidence="7" key="1">
    <citation type="journal article" date="2019" name="Int. J. Syst. Evol. Microbiol.">
        <title>The Global Catalogue of Microorganisms (GCM) 10K type strain sequencing project: providing services to taxonomists for standard genome sequencing and annotation.</title>
        <authorList>
            <consortium name="The Broad Institute Genomics Platform"/>
            <consortium name="The Broad Institute Genome Sequencing Center for Infectious Disease"/>
            <person name="Wu L."/>
            <person name="Ma J."/>
        </authorList>
    </citation>
    <scope>NUCLEOTIDE SEQUENCE [LARGE SCALE GENOMIC DNA]</scope>
    <source>
        <strain evidence="7">CGMCC 1.16026</strain>
    </source>
</reference>
<evidence type="ECO:0000256" key="1">
    <source>
        <dbReference type="ARBA" id="ARBA00023015"/>
    </source>
</evidence>
<dbReference type="SUPFAM" id="SSF51206">
    <property type="entry name" value="cAMP-binding domain-like"/>
    <property type="match status" value="1"/>
</dbReference>
<keyword evidence="7" id="KW-1185">Reference proteome</keyword>
<dbReference type="PROSITE" id="PS51063">
    <property type="entry name" value="HTH_CRP_2"/>
    <property type="match status" value="1"/>
</dbReference>
<dbReference type="Pfam" id="PF13545">
    <property type="entry name" value="HTH_Crp_2"/>
    <property type="match status" value="1"/>
</dbReference>
<comment type="caution">
    <text evidence="6">The sequence shown here is derived from an EMBL/GenBank/DDBJ whole genome shotgun (WGS) entry which is preliminary data.</text>
</comment>
<dbReference type="EMBL" id="JBHSWI010000001">
    <property type="protein sequence ID" value="MFC6645594.1"/>
    <property type="molecule type" value="Genomic_DNA"/>
</dbReference>
<feature type="domain" description="Cyclic nucleotide-binding" evidence="4">
    <location>
        <begin position="9"/>
        <end position="120"/>
    </location>
</feature>
<dbReference type="SUPFAM" id="SSF46785">
    <property type="entry name" value="Winged helix' DNA-binding domain"/>
    <property type="match status" value="1"/>
</dbReference>
<keyword evidence="2" id="KW-0238">DNA-binding</keyword>
<dbReference type="InterPro" id="IPR000595">
    <property type="entry name" value="cNMP-bd_dom"/>
</dbReference>
<dbReference type="Proteomes" id="UP001596391">
    <property type="component" value="Unassembled WGS sequence"/>
</dbReference>
<dbReference type="InterPro" id="IPR036388">
    <property type="entry name" value="WH-like_DNA-bd_sf"/>
</dbReference>
<dbReference type="Gene3D" id="1.10.10.10">
    <property type="entry name" value="Winged helix-like DNA-binding domain superfamily/Winged helix DNA-binding domain"/>
    <property type="match status" value="1"/>
</dbReference>